<dbReference type="SUPFAM" id="SSF63380">
    <property type="entry name" value="Riboflavin synthase domain-like"/>
    <property type="match status" value="2"/>
</dbReference>
<keyword evidence="13" id="KW-1185">Reference proteome</keyword>
<name>A0A318N691_9PROT</name>
<comment type="caution">
    <text evidence="12">The sequence shown here is derived from an EMBL/GenBank/DDBJ whole genome shotgun (WGS) entry which is preliminary data.</text>
</comment>
<evidence type="ECO:0000256" key="8">
    <source>
        <dbReference type="ARBA" id="ARBA00022737"/>
    </source>
</evidence>
<protein>
    <recommendedName>
        <fullName evidence="5 9">Riboflavin synthase</fullName>
        <ecNumber evidence="4 9">2.5.1.9</ecNumber>
    </recommendedName>
</protein>
<feature type="repeat" description="Lumazine-binding" evidence="10">
    <location>
        <begin position="1"/>
        <end position="100"/>
    </location>
</feature>
<evidence type="ECO:0000256" key="4">
    <source>
        <dbReference type="ARBA" id="ARBA00012827"/>
    </source>
</evidence>
<dbReference type="AlphaFoldDB" id="A0A318N691"/>
<evidence type="ECO:0000313" key="12">
    <source>
        <dbReference type="EMBL" id="PXZ00492.1"/>
    </source>
</evidence>
<dbReference type="PANTHER" id="PTHR21098:SF12">
    <property type="entry name" value="RIBOFLAVIN SYNTHASE"/>
    <property type="match status" value="1"/>
</dbReference>
<evidence type="ECO:0000256" key="3">
    <source>
        <dbReference type="ARBA" id="ARBA00004887"/>
    </source>
</evidence>
<evidence type="ECO:0000313" key="13">
    <source>
        <dbReference type="Proteomes" id="UP000247565"/>
    </source>
</evidence>
<feature type="domain" description="Lumazine-binding" evidence="11">
    <location>
        <begin position="101"/>
        <end position="207"/>
    </location>
</feature>
<dbReference type="InterPro" id="IPR023366">
    <property type="entry name" value="ATP_synth_asu-like_sf"/>
</dbReference>
<comment type="pathway">
    <text evidence="3">Cofactor biosynthesis; riboflavin biosynthesis; riboflavin from 2-hydroxy-3-oxobutyl phosphate and 5-amino-6-(D-ribitylamino)uracil: step 2/2.</text>
</comment>
<dbReference type="PIRSF" id="PIRSF000498">
    <property type="entry name" value="Riboflavin_syn_A"/>
    <property type="match status" value="1"/>
</dbReference>
<evidence type="ECO:0000256" key="1">
    <source>
        <dbReference type="ARBA" id="ARBA00000968"/>
    </source>
</evidence>
<dbReference type="GO" id="GO:0009231">
    <property type="term" value="P:riboflavin biosynthetic process"/>
    <property type="evidence" value="ECO:0007669"/>
    <property type="project" value="UniProtKB-KW"/>
</dbReference>
<dbReference type="PROSITE" id="PS51177">
    <property type="entry name" value="LUMAZINE_BIND"/>
    <property type="match status" value="2"/>
</dbReference>
<dbReference type="CDD" id="cd00402">
    <property type="entry name" value="Riboflavin_synthase_like"/>
    <property type="match status" value="1"/>
</dbReference>
<evidence type="ECO:0000256" key="9">
    <source>
        <dbReference type="NCBIfam" id="TIGR00187"/>
    </source>
</evidence>
<evidence type="ECO:0000256" key="5">
    <source>
        <dbReference type="ARBA" id="ARBA00013950"/>
    </source>
</evidence>
<dbReference type="InterPro" id="IPR001783">
    <property type="entry name" value="Lumazine-bd"/>
</dbReference>
<comment type="catalytic activity">
    <reaction evidence="1">
        <text>2 6,7-dimethyl-8-(1-D-ribityl)lumazine + H(+) = 5-amino-6-(D-ribitylamino)uracil + riboflavin</text>
        <dbReference type="Rhea" id="RHEA:20772"/>
        <dbReference type="ChEBI" id="CHEBI:15378"/>
        <dbReference type="ChEBI" id="CHEBI:15934"/>
        <dbReference type="ChEBI" id="CHEBI:57986"/>
        <dbReference type="ChEBI" id="CHEBI:58201"/>
        <dbReference type="EC" id="2.5.1.9"/>
    </reaction>
</comment>
<dbReference type="GO" id="GO:0004746">
    <property type="term" value="F:riboflavin synthase activity"/>
    <property type="evidence" value="ECO:0007669"/>
    <property type="project" value="UniProtKB-UniRule"/>
</dbReference>
<feature type="repeat" description="Lumazine-binding" evidence="10">
    <location>
        <begin position="101"/>
        <end position="207"/>
    </location>
</feature>
<dbReference type="EC" id="2.5.1.9" evidence="4 9"/>
<evidence type="ECO:0000256" key="7">
    <source>
        <dbReference type="ARBA" id="ARBA00022679"/>
    </source>
</evidence>
<dbReference type="RefSeq" id="WP_110438635.1">
    <property type="nucleotide sequence ID" value="NZ_CP046393.1"/>
</dbReference>
<dbReference type="FunFam" id="2.40.30.20:FF:000004">
    <property type="entry name" value="Riboflavin synthase, alpha subunit"/>
    <property type="match status" value="1"/>
</dbReference>
<evidence type="ECO:0000259" key="11">
    <source>
        <dbReference type="PROSITE" id="PS51177"/>
    </source>
</evidence>
<dbReference type="InterPro" id="IPR026017">
    <property type="entry name" value="Lumazine-bd_dom"/>
</dbReference>
<dbReference type="Pfam" id="PF00677">
    <property type="entry name" value="Lum_binding"/>
    <property type="match status" value="2"/>
</dbReference>
<evidence type="ECO:0000256" key="2">
    <source>
        <dbReference type="ARBA" id="ARBA00002803"/>
    </source>
</evidence>
<dbReference type="InterPro" id="IPR017938">
    <property type="entry name" value="Riboflavin_synthase-like_b-brl"/>
</dbReference>
<sequence length="211" mass="23374">MFSGIIEFLGVVSAVKYEKQDLKIQAMEIKIKTGIPDLILGESVAVNGVCLTVTKLGTNDEASFFISSETLDRTNLYVLIENMKVNLERAVTPSTRLSGHIVQGHVDATGRIFKIEQKGEAHQLFVALPSSLRKYVVEKGSIAIDGVSLTINGIKETAEENHGINEFLIDLMIIPHTWNHTRLGLLKVDDIVNIEVDIISKYVENLCQVQK</sequence>
<reference evidence="12 13" key="1">
    <citation type="submission" date="2018-05" db="EMBL/GenBank/DDBJ databases">
        <title>Reference genomes for bee gut microbiota database.</title>
        <authorList>
            <person name="Ellegaard K.M."/>
        </authorList>
    </citation>
    <scope>NUCLEOTIDE SEQUENCE [LARGE SCALE GENOMIC DNA]</scope>
    <source>
        <strain evidence="12 13">ESL0284</strain>
    </source>
</reference>
<dbReference type="Proteomes" id="UP000247565">
    <property type="component" value="Unassembled WGS sequence"/>
</dbReference>
<evidence type="ECO:0000256" key="6">
    <source>
        <dbReference type="ARBA" id="ARBA00022619"/>
    </source>
</evidence>
<gene>
    <name evidence="12" type="ORF">DK869_03520</name>
</gene>
<accession>A0A318N691</accession>
<keyword evidence="8" id="KW-0677">Repeat</keyword>
<dbReference type="Gene3D" id="2.40.30.20">
    <property type="match status" value="2"/>
</dbReference>
<keyword evidence="6" id="KW-0686">Riboflavin biosynthesis</keyword>
<feature type="domain" description="Lumazine-binding" evidence="11">
    <location>
        <begin position="1"/>
        <end position="100"/>
    </location>
</feature>
<dbReference type="OrthoDB" id="9788537at2"/>
<dbReference type="NCBIfam" id="NF006767">
    <property type="entry name" value="PRK09289.1"/>
    <property type="match status" value="1"/>
</dbReference>
<proteinExistence type="predicted"/>
<dbReference type="PANTHER" id="PTHR21098">
    <property type="entry name" value="RIBOFLAVIN SYNTHASE ALPHA CHAIN"/>
    <property type="match status" value="1"/>
</dbReference>
<keyword evidence="7" id="KW-0808">Transferase</keyword>
<organism evidence="12 13">
    <name type="scientific">Commensalibacter melissae</name>
    <dbReference type="NCBI Taxonomy" id="2070537"/>
    <lineage>
        <taxon>Bacteria</taxon>
        <taxon>Pseudomonadati</taxon>
        <taxon>Pseudomonadota</taxon>
        <taxon>Alphaproteobacteria</taxon>
        <taxon>Acetobacterales</taxon>
        <taxon>Acetobacteraceae</taxon>
    </lineage>
</organism>
<evidence type="ECO:0000256" key="10">
    <source>
        <dbReference type="PROSITE-ProRule" id="PRU00524"/>
    </source>
</evidence>
<comment type="function">
    <text evidence="2">Catalyzes the dismutation of two molecules of 6,7-dimethyl-8-ribityllumazine, resulting in the formation of riboflavin and 5-amino-6-(D-ribitylamino)uracil.</text>
</comment>
<dbReference type="NCBIfam" id="TIGR00187">
    <property type="entry name" value="ribE"/>
    <property type="match status" value="1"/>
</dbReference>
<dbReference type="EMBL" id="QGLT01000002">
    <property type="protein sequence ID" value="PXZ00492.1"/>
    <property type="molecule type" value="Genomic_DNA"/>
</dbReference>